<protein>
    <submittedName>
        <fullName evidence="1">Uncharacterized protein</fullName>
    </submittedName>
</protein>
<dbReference type="EMBL" id="DUZY01000002">
    <property type="protein sequence ID" value="DAD27206.1"/>
    <property type="molecule type" value="Genomic_DNA"/>
</dbReference>
<evidence type="ECO:0000313" key="2">
    <source>
        <dbReference type="Proteomes" id="UP000607653"/>
    </source>
</evidence>
<reference evidence="1 2" key="1">
    <citation type="journal article" date="2020" name="Mol. Biol. Evol.">
        <title>Distinct Expression and Methylation Patterns for Genes with Different Fates following a Single Whole-Genome Duplication in Flowering Plants.</title>
        <authorList>
            <person name="Shi T."/>
            <person name="Rahmani R.S."/>
            <person name="Gugger P.F."/>
            <person name="Wang M."/>
            <person name="Li H."/>
            <person name="Zhang Y."/>
            <person name="Li Z."/>
            <person name="Wang Q."/>
            <person name="Van de Peer Y."/>
            <person name="Marchal K."/>
            <person name="Chen J."/>
        </authorList>
    </citation>
    <scope>NUCLEOTIDE SEQUENCE [LARGE SCALE GENOMIC DNA]</scope>
    <source>
        <tissue evidence="1">Leaf</tissue>
    </source>
</reference>
<keyword evidence="2" id="KW-1185">Reference proteome</keyword>
<evidence type="ECO:0000313" key="1">
    <source>
        <dbReference type="EMBL" id="DAD27206.1"/>
    </source>
</evidence>
<proteinExistence type="predicted"/>
<comment type="caution">
    <text evidence="1">The sequence shown here is derived from an EMBL/GenBank/DDBJ whole genome shotgun (WGS) entry which is preliminary data.</text>
</comment>
<sequence>MSVTEIVSFFNRNRKNSIYWLKDSDGIWSSDPLTIKTAIRDYFLDLFASSDPVCRHS</sequence>
<accession>A0A822Y7M0</accession>
<dbReference type="Proteomes" id="UP000607653">
    <property type="component" value="Unassembled WGS sequence"/>
</dbReference>
<organism evidence="1 2">
    <name type="scientific">Nelumbo nucifera</name>
    <name type="common">Sacred lotus</name>
    <dbReference type="NCBI Taxonomy" id="4432"/>
    <lineage>
        <taxon>Eukaryota</taxon>
        <taxon>Viridiplantae</taxon>
        <taxon>Streptophyta</taxon>
        <taxon>Embryophyta</taxon>
        <taxon>Tracheophyta</taxon>
        <taxon>Spermatophyta</taxon>
        <taxon>Magnoliopsida</taxon>
        <taxon>Proteales</taxon>
        <taxon>Nelumbonaceae</taxon>
        <taxon>Nelumbo</taxon>
    </lineage>
</organism>
<gene>
    <name evidence="1" type="ORF">HUJ06_028674</name>
</gene>
<name>A0A822Y7M0_NELNU</name>
<dbReference type="AlphaFoldDB" id="A0A822Y7M0"/>